<proteinExistence type="predicted"/>
<dbReference type="SUPFAM" id="SSF160443">
    <property type="entry name" value="SMR domain-like"/>
    <property type="match status" value="1"/>
</dbReference>
<protein>
    <submittedName>
        <fullName evidence="3">DNA-nicking Smr family endonuclease</fullName>
    </submittedName>
</protein>
<keyword evidence="3" id="KW-0378">Hydrolase</keyword>
<dbReference type="InterPro" id="IPR002625">
    <property type="entry name" value="Smr_dom"/>
</dbReference>
<feature type="compositionally biased region" description="Pro residues" evidence="1">
    <location>
        <begin position="52"/>
        <end position="61"/>
    </location>
</feature>
<evidence type="ECO:0000256" key="1">
    <source>
        <dbReference type="SAM" id="MobiDB-lite"/>
    </source>
</evidence>
<gene>
    <name evidence="3" type="ORF">FHS89_000485</name>
</gene>
<keyword evidence="3" id="KW-0540">Nuclease</keyword>
<comment type="caution">
    <text evidence="3">The sequence shown here is derived from an EMBL/GenBank/DDBJ whole genome shotgun (WGS) entry which is preliminary data.</text>
</comment>
<dbReference type="SMART" id="SM00463">
    <property type="entry name" value="SMR"/>
    <property type="match status" value="1"/>
</dbReference>
<dbReference type="AlphaFoldDB" id="A0A840X1E7"/>
<dbReference type="EMBL" id="JACIJS010000001">
    <property type="protein sequence ID" value="MBB5514487.1"/>
    <property type="molecule type" value="Genomic_DNA"/>
</dbReference>
<dbReference type="Proteomes" id="UP000553766">
    <property type="component" value="Unassembled WGS sequence"/>
</dbReference>
<evidence type="ECO:0000259" key="2">
    <source>
        <dbReference type="PROSITE" id="PS50828"/>
    </source>
</evidence>
<dbReference type="PANTHER" id="PTHR35562">
    <property type="entry name" value="DNA ENDONUCLEASE SMRA-RELATED"/>
    <property type="match status" value="1"/>
</dbReference>
<dbReference type="Pfam" id="PF01713">
    <property type="entry name" value="Smr"/>
    <property type="match status" value="1"/>
</dbReference>
<dbReference type="PROSITE" id="PS50828">
    <property type="entry name" value="SMR"/>
    <property type="match status" value="1"/>
</dbReference>
<sequence length="210" mass="23085">MSRRGKRRGLTEEERALWSTVAKTLKPMPMHQDGAPKSFPSRPQPKTETALPPSPPPPIPKPQSKVLRPSPHRSSGARITFDLAPDPIEATASPDPGMDRRLFDKLRKGKLIPDARIDLHGMTADRAKAELTGFIFAARHRGNRVVLVITGKGRKGGDSIAPDRQGVLRHAVPQWLRAAPLGPMVLQVTPAHRKDGGTGAYYVYLRRVRG</sequence>
<name>A0A840X1E7_9RHOB</name>
<dbReference type="InterPro" id="IPR036063">
    <property type="entry name" value="Smr_dom_sf"/>
</dbReference>
<accession>A0A840X1E7</accession>
<dbReference type="GO" id="GO:0004519">
    <property type="term" value="F:endonuclease activity"/>
    <property type="evidence" value="ECO:0007669"/>
    <property type="project" value="UniProtKB-KW"/>
</dbReference>
<evidence type="ECO:0000313" key="3">
    <source>
        <dbReference type="EMBL" id="MBB5514487.1"/>
    </source>
</evidence>
<dbReference type="RefSeq" id="WP_343051319.1">
    <property type="nucleotide sequence ID" value="NZ_JACIJS010000001.1"/>
</dbReference>
<feature type="region of interest" description="Disordered" evidence="1">
    <location>
        <begin position="1"/>
        <end position="79"/>
    </location>
</feature>
<reference evidence="3 4" key="1">
    <citation type="submission" date="2020-08" db="EMBL/GenBank/DDBJ databases">
        <title>Genomic Encyclopedia of Type Strains, Phase IV (KMG-IV): sequencing the most valuable type-strain genomes for metagenomic binning, comparative biology and taxonomic classification.</title>
        <authorList>
            <person name="Goeker M."/>
        </authorList>
    </citation>
    <scope>NUCLEOTIDE SEQUENCE [LARGE SCALE GENOMIC DNA]</scope>
    <source>
        <strain evidence="3 4">DSM 103377</strain>
    </source>
</reference>
<keyword evidence="4" id="KW-1185">Reference proteome</keyword>
<feature type="domain" description="Smr" evidence="2">
    <location>
        <begin position="117"/>
        <end position="206"/>
    </location>
</feature>
<organism evidence="3 4">
    <name type="scientific">Rubricella aquisinus</name>
    <dbReference type="NCBI Taxonomy" id="2028108"/>
    <lineage>
        <taxon>Bacteria</taxon>
        <taxon>Pseudomonadati</taxon>
        <taxon>Pseudomonadota</taxon>
        <taxon>Alphaproteobacteria</taxon>
        <taxon>Rhodobacterales</taxon>
        <taxon>Paracoccaceae</taxon>
        <taxon>Rubricella</taxon>
    </lineage>
</organism>
<keyword evidence="3" id="KW-0255">Endonuclease</keyword>
<dbReference type="Gene3D" id="3.30.1370.110">
    <property type="match status" value="1"/>
</dbReference>
<dbReference type="PANTHER" id="PTHR35562:SF2">
    <property type="entry name" value="DNA ENDONUCLEASE SMRA-RELATED"/>
    <property type="match status" value="1"/>
</dbReference>
<evidence type="ECO:0000313" key="4">
    <source>
        <dbReference type="Proteomes" id="UP000553766"/>
    </source>
</evidence>